<dbReference type="Pfam" id="PF13365">
    <property type="entry name" value="Trypsin_2"/>
    <property type="match status" value="1"/>
</dbReference>
<dbReference type="PANTHER" id="PTHR15462">
    <property type="entry name" value="SERINE PROTEASE"/>
    <property type="match status" value="1"/>
</dbReference>
<evidence type="ECO:0000256" key="6">
    <source>
        <dbReference type="RuleBase" id="RU004296"/>
    </source>
</evidence>
<keyword evidence="8" id="KW-1185">Reference proteome</keyword>
<dbReference type="InterPro" id="IPR050966">
    <property type="entry name" value="Glutamyl_endopeptidase"/>
</dbReference>
<dbReference type="EMBL" id="JAFFHB010000007">
    <property type="protein sequence ID" value="KAK4663878.1"/>
    <property type="molecule type" value="Genomic_DNA"/>
</dbReference>
<reference evidence="7 8" key="1">
    <citation type="journal article" date="2023" name="bioRxiv">
        <title>High-quality genome assemblies of four members of thePodospora anserinaspecies complex.</title>
        <authorList>
            <person name="Ament-Velasquez S.L."/>
            <person name="Vogan A.A."/>
            <person name="Wallerman O."/>
            <person name="Hartmann F."/>
            <person name="Gautier V."/>
            <person name="Silar P."/>
            <person name="Giraud T."/>
            <person name="Johannesson H."/>
        </authorList>
    </citation>
    <scope>NUCLEOTIDE SEQUENCE [LARGE SCALE GENOMIC DNA]</scope>
    <source>
        <strain evidence="7 8">CBS 411.78</strain>
    </source>
</reference>
<dbReference type="InterPro" id="IPR043504">
    <property type="entry name" value="Peptidase_S1_PA_chymotrypsin"/>
</dbReference>
<gene>
    <name evidence="7" type="ORF">QC763_502000</name>
</gene>
<dbReference type="RefSeq" id="XP_062763844.1">
    <property type="nucleotide sequence ID" value="XM_062912793.1"/>
</dbReference>
<keyword evidence="4 6" id="KW-0378">Hydrolase</keyword>
<dbReference type="EC" id="3.4.21.-" evidence="6"/>
<evidence type="ECO:0000313" key="8">
    <source>
        <dbReference type="Proteomes" id="UP001326199"/>
    </source>
</evidence>
<protein>
    <recommendedName>
        <fullName evidence="6">Serine protease</fullName>
        <ecNumber evidence="6">3.4.21.-</ecNumber>
    </recommendedName>
</protein>
<dbReference type="PRINTS" id="PR00839">
    <property type="entry name" value="V8PROTEASE"/>
</dbReference>
<evidence type="ECO:0000313" key="7">
    <source>
        <dbReference type="EMBL" id="KAK4663878.1"/>
    </source>
</evidence>
<evidence type="ECO:0000256" key="1">
    <source>
        <dbReference type="ARBA" id="ARBA00008764"/>
    </source>
</evidence>
<evidence type="ECO:0000256" key="3">
    <source>
        <dbReference type="ARBA" id="ARBA00022729"/>
    </source>
</evidence>
<dbReference type="Gene3D" id="2.40.10.10">
    <property type="entry name" value="Trypsin-like serine proteases"/>
    <property type="match status" value="2"/>
</dbReference>
<dbReference type="InterPro" id="IPR009003">
    <property type="entry name" value="Peptidase_S1_PA"/>
</dbReference>
<dbReference type="GeneID" id="87933136"/>
<keyword evidence="5 6" id="KW-0720">Serine protease</keyword>
<keyword evidence="3" id="KW-0732">Signal</keyword>
<evidence type="ECO:0000256" key="4">
    <source>
        <dbReference type="ARBA" id="ARBA00022801"/>
    </source>
</evidence>
<dbReference type="Proteomes" id="UP001326199">
    <property type="component" value="Unassembled WGS sequence"/>
</dbReference>
<dbReference type="SUPFAM" id="SSF50494">
    <property type="entry name" value="Trypsin-like serine proteases"/>
    <property type="match status" value="1"/>
</dbReference>
<name>A0ABR0H7P1_9PEZI</name>
<accession>A0ABR0H7P1</accession>
<dbReference type="InterPro" id="IPR008256">
    <property type="entry name" value="Peptidase_S1B"/>
</dbReference>
<keyword evidence="2 6" id="KW-0645">Protease</keyword>
<sequence length="724" mass="77855">MDVVIVSDDGHSPHHFSHHQNSFTHQTKMSSDPYLAVAATWEIPYAHTQVTPESFFSTDDTSESVFDPDHRSLVDDNDIRDGGKYRSIVKLQMRYEGQQPGDKSYAMGTGWLIAPDLLVTAGHNVFDWSGYGRGLGKAVDIKAYIGYHGRSSINSPIVQFRSGKVVVTNAQWVVDRNNRHADVAFVKLDKPFTGNLRLFTYKNTPESGDDMIGVVGYPADKTLEDADGREEKGALMWEQFTSTTYVLDSAKNKGRGMLKYRISTFGGQSGAPVIRKGSKQAVIGTHVYGGGDKNSASVIGPLGNDYEGMLKVFDGNLPPWGEHQGIKLVKYGYSTTSPGASPTTQPAPRTGYTSAPAPGPLDAEGFFDDLKKVAKFVQGNVGPAAPVYLQPFLGGVHGAIAHAILGVINQATESALTDVSSVLQGTLERGILAEAALQSILKLEDNPITRKILQEMSSIWSTHYRSINFDPIICRLGPALPLTANKILSSTEYTQTTATGEVKLKTVPFAATSNGPATNGQQAELFGLFPGITIGIELGKFLVDTIKNRAESYRAEGWFDDLGKVIVRAVEREPLYQLTKKIVEHVSESSFSTQSLSQADREAAILVAKRAVFGETALQALSKLSSSELQQITMSIPEGQGHEESFGDFLGGLVRDIGGVVSQVAPVVVGTVLPFPLRVAGAAESGGMLGVPAQPLRKKSSSSVLDLIHGDGLSNGLLQTRISA</sequence>
<evidence type="ECO:0000256" key="5">
    <source>
        <dbReference type="ARBA" id="ARBA00022825"/>
    </source>
</evidence>
<evidence type="ECO:0000256" key="2">
    <source>
        <dbReference type="ARBA" id="ARBA00022670"/>
    </source>
</evidence>
<comment type="similarity">
    <text evidence="1 6">Belongs to the peptidase S1B family.</text>
</comment>
<organism evidence="7 8">
    <name type="scientific">Podospora pseudopauciseta</name>
    <dbReference type="NCBI Taxonomy" id="2093780"/>
    <lineage>
        <taxon>Eukaryota</taxon>
        <taxon>Fungi</taxon>
        <taxon>Dikarya</taxon>
        <taxon>Ascomycota</taxon>
        <taxon>Pezizomycotina</taxon>
        <taxon>Sordariomycetes</taxon>
        <taxon>Sordariomycetidae</taxon>
        <taxon>Sordariales</taxon>
        <taxon>Podosporaceae</taxon>
        <taxon>Podospora</taxon>
    </lineage>
</organism>
<proteinExistence type="inferred from homology"/>
<dbReference type="PANTHER" id="PTHR15462:SF8">
    <property type="entry name" value="SERINE PROTEASE"/>
    <property type="match status" value="1"/>
</dbReference>
<comment type="caution">
    <text evidence="7">The sequence shown here is derived from an EMBL/GenBank/DDBJ whole genome shotgun (WGS) entry which is preliminary data.</text>
</comment>